<dbReference type="InterPro" id="IPR052905">
    <property type="entry name" value="LD-transpeptidase_YkuD-like"/>
</dbReference>
<name>A0ABS5VN27_9BACT</name>
<keyword evidence="6 7" id="KW-0961">Cell wall biogenesis/degradation</keyword>
<feature type="active site" description="Nucleophile" evidence="7">
    <location>
        <position position="395"/>
    </location>
</feature>
<dbReference type="InterPro" id="IPR045380">
    <property type="entry name" value="LD_TPept_scaffold_dom"/>
</dbReference>
<dbReference type="Pfam" id="PF03734">
    <property type="entry name" value="YkuD"/>
    <property type="match status" value="1"/>
</dbReference>
<sequence>MSILKQCLPSIACRMLLLFLLMLFIATACQSVTSITSSFKLSSYPVFLPLDTTHYVYKGLKNRKAVFKFYRQNNFLAVWRNDDSIFAVSDSLIQFITTIRRAGLLRQHYHHADITNLYAKDDSISKIRFDILLTDAFLKIVSDVHKGRLTKSDNKLDSVSIITLKGVFKRGSVRKAIEAFEPQHEQYLQLKLTLNNLLQSLSEPQHELLLGGNTTDSLQTFKVIQTLEINMDRWRAERTVLGSPRVWVNIPSYELKVLDGEQEVLNSKVIVGKPSTPTPILSSNIDCFILYPYWHVPRKITVEEFLPAIQKDTMFLLRNRFDVLDKKGNVVSPSSVEWSSYTARNFPYRLRQREGIDNALGVIKFNFDNPYAVYLHDTNNKALFKCNDRALSHGCIRVEKAFELAKYLIRDEPTEVLMKIDESILLKKRRTLNVVPAVPVYIRYLTCEIVNGRLLIYPDIYRLDAAVRKNIYKASPLPL</sequence>
<dbReference type="InterPro" id="IPR038063">
    <property type="entry name" value="Transpep_catalytic_dom"/>
</dbReference>
<reference evidence="9 10" key="1">
    <citation type="submission" date="2021-05" db="EMBL/GenBank/DDBJ databases">
        <title>A Polyphasic approach of four new species of the genus Ohtaekwangia: Ohtaekwangia histidinii sp. nov., Ohtaekwangia cretensis sp. nov., Ohtaekwangia indiensis sp. nov., Ohtaekwangia reichenbachii sp. nov. from diverse environment.</title>
        <authorList>
            <person name="Octaviana S."/>
        </authorList>
    </citation>
    <scope>NUCLEOTIDE SEQUENCE [LARGE SCALE GENOMIC DNA]</scope>
    <source>
        <strain evidence="9 10">PWU20</strain>
    </source>
</reference>
<feature type="active site" description="Proton donor/acceptor" evidence="7">
    <location>
        <position position="376"/>
    </location>
</feature>
<dbReference type="PANTHER" id="PTHR41533">
    <property type="entry name" value="L,D-TRANSPEPTIDASE HI_1667-RELATED"/>
    <property type="match status" value="1"/>
</dbReference>
<evidence type="ECO:0000256" key="2">
    <source>
        <dbReference type="ARBA" id="ARBA00005992"/>
    </source>
</evidence>
<comment type="similarity">
    <text evidence="2">Belongs to the YkuD family.</text>
</comment>
<dbReference type="PROSITE" id="PS52029">
    <property type="entry name" value="LD_TPASE"/>
    <property type="match status" value="1"/>
</dbReference>
<dbReference type="EMBL" id="JAHESD010000004">
    <property type="protein sequence ID" value="MBT1702172.1"/>
    <property type="molecule type" value="Genomic_DNA"/>
</dbReference>
<accession>A0ABS5VN27</accession>
<evidence type="ECO:0000256" key="1">
    <source>
        <dbReference type="ARBA" id="ARBA00004752"/>
    </source>
</evidence>
<dbReference type="PANTHER" id="PTHR41533:SF1">
    <property type="entry name" value="L,D-TRANSPEPTIDASE YCBB-RELATED"/>
    <property type="match status" value="1"/>
</dbReference>
<evidence type="ECO:0000256" key="3">
    <source>
        <dbReference type="ARBA" id="ARBA00022679"/>
    </source>
</evidence>
<dbReference type="Gene3D" id="2.40.440.10">
    <property type="entry name" value="L,D-transpeptidase catalytic domain-like"/>
    <property type="match status" value="1"/>
</dbReference>
<evidence type="ECO:0000256" key="4">
    <source>
        <dbReference type="ARBA" id="ARBA00022960"/>
    </source>
</evidence>
<evidence type="ECO:0000256" key="5">
    <source>
        <dbReference type="ARBA" id="ARBA00022984"/>
    </source>
</evidence>
<dbReference type="SUPFAM" id="SSF141523">
    <property type="entry name" value="L,D-transpeptidase catalytic domain-like"/>
    <property type="match status" value="1"/>
</dbReference>
<evidence type="ECO:0000256" key="7">
    <source>
        <dbReference type="PROSITE-ProRule" id="PRU01373"/>
    </source>
</evidence>
<dbReference type="RefSeq" id="WP_254151926.1">
    <property type="nucleotide sequence ID" value="NZ_JAHESD010000004.1"/>
</dbReference>
<keyword evidence="3" id="KW-0808">Transferase</keyword>
<keyword evidence="10" id="KW-1185">Reference proteome</keyword>
<dbReference type="Pfam" id="PF20142">
    <property type="entry name" value="Scaffold"/>
    <property type="match status" value="1"/>
</dbReference>
<keyword evidence="4 7" id="KW-0133">Cell shape</keyword>
<keyword evidence="5 7" id="KW-0573">Peptidoglycan synthesis</keyword>
<evidence type="ECO:0000259" key="8">
    <source>
        <dbReference type="PROSITE" id="PS52029"/>
    </source>
</evidence>
<evidence type="ECO:0000256" key="6">
    <source>
        <dbReference type="ARBA" id="ARBA00023316"/>
    </source>
</evidence>
<feature type="domain" description="L,D-TPase catalytic" evidence="8">
    <location>
        <begin position="244"/>
        <end position="419"/>
    </location>
</feature>
<organism evidence="9 10">
    <name type="scientific">Chryseosolibacter indicus</name>
    <dbReference type="NCBI Taxonomy" id="2782351"/>
    <lineage>
        <taxon>Bacteria</taxon>
        <taxon>Pseudomonadati</taxon>
        <taxon>Bacteroidota</taxon>
        <taxon>Cytophagia</taxon>
        <taxon>Cytophagales</taxon>
        <taxon>Chryseotaleaceae</taxon>
        <taxon>Chryseosolibacter</taxon>
    </lineage>
</organism>
<dbReference type="Proteomes" id="UP000772618">
    <property type="component" value="Unassembled WGS sequence"/>
</dbReference>
<dbReference type="PROSITE" id="PS51257">
    <property type="entry name" value="PROKAR_LIPOPROTEIN"/>
    <property type="match status" value="1"/>
</dbReference>
<protein>
    <submittedName>
        <fullName evidence="9">L,D-transpeptidase family protein</fullName>
    </submittedName>
</protein>
<gene>
    <name evidence="9" type="ORF">KK060_02720</name>
</gene>
<dbReference type="CDD" id="cd16913">
    <property type="entry name" value="YkuD_like"/>
    <property type="match status" value="1"/>
</dbReference>
<evidence type="ECO:0000313" key="10">
    <source>
        <dbReference type="Proteomes" id="UP000772618"/>
    </source>
</evidence>
<dbReference type="InterPro" id="IPR005490">
    <property type="entry name" value="LD_TPept_cat_dom"/>
</dbReference>
<comment type="caution">
    <text evidence="9">The sequence shown here is derived from an EMBL/GenBank/DDBJ whole genome shotgun (WGS) entry which is preliminary data.</text>
</comment>
<comment type="pathway">
    <text evidence="1 7">Cell wall biogenesis; peptidoglycan biosynthesis.</text>
</comment>
<evidence type="ECO:0000313" key="9">
    <source>
        <dbReference type="EMBL" id="MBT1702172.1"/>
    </source>
</evidence>
<proteinExistence type="inferred from homology"/>